<keyword evidence="3 5" id="KW-0378">Hydrolase</keyword>
<dbReference type="CDD" id="cd04848">
    <property type="entry name" value="Peptidases_S8_Autotransporter_serine_protease_like"/>
    <property type="match status" value="1"/>
</dbReference>
<proteinExistence type="inferred from homology"/>
<organism evidence="8 9">
    <name type="scientific">Mannheimia haemolytica</name>
    <name type="common">Pasteurella haemolytica</name>
    <dbReference type="NCBI Taxonomy" id="75985"/>
    <lineage>
        <taxon>Bacteria</taxon>
        <taxon>Pseudomonadati</taxon>
        <taxon>Pseudomonadota</taxon>
        <taxon>Gammaproteobacteria</taxon>
        <taxon>Pasteurellales</taxon>
        <taxon>Pasteurellaceae</taxon>
        <taxon>Mannheimia</taxon>
    </lineage>
</organism>
<dbReference type="SUPFAM" id="SSF103515">
    <property type="entry name" value="Autotransporter"/>
    <property type="match status" value="1"/>
</dbReference>
<dbReference type="InterPro" id="IPR036709">
    <property type="entry name" value="Autotransporte_beta_dom_sf"/>
</dbReference>
<name>A0A3S5B8M3_MANHA</name>
<dbReference type="SUPFAM" id="SSF52743">
    <property type="entry name" value="Subtilisin-like"/>
    <property type="match status" value="1"/>
</dbReference>
<dbReference type="RefSeq" id="WP_126302694.1">
    <property type="nucleotide sequence ID" value="NZ_LR134495.1"/>
</dbReference>
<dbReference type="SMART" id="SM00869">
    <property type="entry name" value="Autotransporter"/>
    <property type="match status" value="1"/>
</dbReference>
<evidence type="ECO:0000256" key="6">
    <source>
        <dbReference type="SAM" id="SignalP"/>
    </source>
</evidence>
<dbReference type="PANTHER" id="PTHR35037">
    <property type="entry name" value="C-TERMINAL REGION OF AIDA-LIKE PROTEIN"/>
    <property type="match status" value="1"/>
</dbReference>
<dbReference type="AlphaFoldDB" id="A0A3S5B8M3"/>
<evidence type="ECO:0000256" key="5">
    <source>
        <dbReference type="PROSITE-ProRule" id="PRU01240"/>
    </source>
</evidence>
<evidence type="ECO:0000256" key="1">
    <source>
        <dbReference type="ARBA" id="ARBA00022670"/>
    </source>
</evidence>
<dbReference type="Pfam" id="PF12951">
    <property type="entry name" value="PATR"/>
    <property type="match status" value="1"/>
</dbReference>
<dbReference type="PRINTS" id="PR00723">
    <property type="entry name" value="SUBTILISIN"/>
</dbReference>
<dbReference type="InterPro" id="IPR005546">
    <property type="entry name" value="Autotransporte_beta"/>
</dbReference>
<accession>A0A3S5B8M3</accession>
<feature type="signal peptide" evidence="6">
    <location>
        <begin position="1"/>
        <end position="22"/>
    </location>
</feature>
<comment type="similarity">
    <text evidence="5">Belongs to the peptidase S8 family.</text>
</comment>
<dbReference type="Gene3D" id="3.40.50.200">
    <property type="entry name" value="Peptidase S8/S53 domain"/>
    <property type="match status" value="1"/>
</dbReference>
<evidence type="ECO:0000259" key="7">
    <source>
        <dbReference type="PROSITE" id="PS51208"/>
    </source>
</evidence>
<dbReference type="EC" id="3.4.21.-" evidence="8"/>
<dbReference type="InterPro" id="IPR051551">
    <property type="entry name" value="Autotransporter_adhesion"/>
</dbReference>
<dbReference type="GO" id="GO:0006508">
    <property type="term" value="P:proteolysis"/>
    <property type="evidence" value="ECO:0007669"/>
    <property type="project" value="UniProtKB-KW"/>
</dbReference>
<dbReference type="EMBL" id="LR134495">
    <property type="protein sequence ID" value="VEI75205.1"/>
    <property type="molecule type" value="Genomic_DNA"/>
</dbReference>
<dbReference type="Proteomes" id="UP000271188">
    <property type="component" value="Chromosome"/>
</dbReference>
<dbReference type="PANTHER" id="PTHR35037:SF3">
    <property type="entry name" value="C-TERMINAL REGION OF AIDA-LIKE PROTEIN"/>
    <property type="match status" value="1"/>
</dbReference>
<dbReference type="Pfam" id="PF00082">
    <property type="entry name" value="Peptidase_S8"/>
    <property type="match status" value="1"/>
</dbReference>
<dbReference type="Gene3D" id="2.40.128.130">
    <property type="entry name" value="Autotransporter beta-domain"/>
    <property type="match status" value="1"/>
</dbReference>
<keyword evidence="4 5" id="KW-0720">Serine protease</keyword>
<dbReference type="InterPro" id="IPR015500">
    <property type="entry name" value="Peptidase_S8_subtilisin-rel"/>
</dbReference>
<feature type="active site" description="Charge relay system" evidence="5">
    <location>
        <position position="273"/>
    </location>
</feature>
<feature type="active site" description="Charge relay system" evidence="5">
    <location>
        <position position="461"/>
    </location>
</feature>
<dbReference type="NCBIfam" id="TIGR02601">
    <property type="entry name" value="autotrns_rpt"/>
    <property type="match status" value="1"/>
</dbReference>
<dbReference type="PROSITE" id="PS51208">
    <property type="entry name" value="AUTOTRANSPORTER"/>
    <property type="match status" value="1"/>
</dbReference>
<feature type="chain" id="PRO_5018791481" evidence="6">
    <location>
        <begin position="23"/>
        <end position="1108"/>
    </location>
</feature>
<evidence type="ECO:0000313" key="9">
    <source>
        <dbReference type="Proteomes" id="UP000271188"/>
    </source>
</evidence>
<dbReference type="InterPro" id="IPR000209">
    <property type="entry name" value="Peptidase_S8/S53_dom"/>
</dbReference>
<sequence length="1108" mass="119359">MKNRNYFVAIATILALSPEVNATELSDQLASRTRYYPSATDSYYSYYKYAPTYSGYYTSNSRNGYSSWYYPGSNTGVTTRTVSTTVNGITVTKVYTTSNGRTTVRTTYTPVVDKPIVNKPTPIANKPVVDTPTQPVIDANPIMDPPVQPIVDNKPITDTQPNPITDNKPVIESPIYDTRPVIIRPTTPVNLHPEPVAVGVPNVGIRWNDRSRGYNIDDPNNKQNVKLTGEGVKVGILDSGFKNYLMQDDILKKFGNRAVIIETGRTAPASATHGIEVAEMVGGGNSRNGVASKSTLLLADITKITNAGTGLSATAPIYYDLWSRGARIFNQSYGIPKPLTYFNNNRNSHYYYLHQFDSNVLQFYKDKVKEGGLFVWAAGNNRGDLDPSLQAGLPHYEADLEKGWISVVAVATRTNQGLGNFEWSNLLPYSQAGVAKNWTVTAMGDYIFNLGGRNIIASGSSFAAPAVTGTAALVKQKYPWMDGNLIKQSILSTATDIGAPGVDDVYGWGLLNIEKATNGPARFDKRLALADNVTVNIPNGSYEFSNNINGDAGLVKNGQGELILSGASTFEGDTTLNEGAVTINGKKYVSKVNVSPSGTLVVNNTTLENGVNNEGTVVNQGYSTIKRAYVASAQSTLVSDLGSNLNVKGEVDLNGSTLSLAAVKEGKAQYVTQKGLSMSAITSDSAIKGNFAAIETSGLLTATAEKTNENEVKATVSRKNVADYVNENTSGDAMWKNVATALESSFSALDNQIEGNNGSTNATNDEFAQQAATLQNSIANINTQSVVLDSLSGQIYASAQALTFENSETVNKDLSNRLVMLGTLDNVGETAGVWVTGIYGNGTLKEIGFGEGKTNTYAGQIGFDKPVTDHVILGAALNYSKAKVNFDRYGGSSKADGIGASLYARIGNKHKTPWYLQGRAGYGSVDSDVERHIILADNNASTAKINHRDRVFSAYVESGYDFKQGRFALTPFVGFSHDVVRRGAFSEQNSQFGLTADKVTYKQTSGLIGLRTSLEVNLAGMKTTFQGYVNHQKAFNREDLSFKASYTGLQDAKFDVKGIGLVKHKTWVGIGALAEVNKNASLYVNYDLKLAKNSGHNNVVTAGIRINF</sequence>
<evidence type="ECO:0000256" key="4">
    <source>
        <dbReference type="ARBA" id="ARBA00022825"/>
    </source>
</evidence>
<evidence type="ECO:0000313" key="8">
    <source>
        <dbReference type="EMBL" id="VEI75205.1"/>
    </source>
</evidence>
<dbReference type="InterPro" id="IPR034061">
    <property type="entry name" value="Peptidases_S8_Autotransporter"/>
</dbReference>
<protein>
    <submittedName>
        <fullName evidence="8">Extracellular serine protease</fullName>
        <ecNumber evidence="8">3.4.21.-</ecNumber>
    </submittedName>
</protein>
<gene>
    <name evidence="8" type="ORF">NCTC10643_00407</name>
</gene>
<dbReference type="InterPro" id="IPR036852">
    <property type="entry name" value="Peptidase_S8/S53_dom_sf"/>
</dbReference>
<dbReference type="InterPro" id="IPR013425">
    <property type="entry name" value="Autotrns_rpt"/>
</dbReference>
<keyword evidence="2 6" id="KW-0732">Signal</keyword>
<dbReference type="PROSITE" id="PS51892">
    <property type="entry name" value="SUBTILASE"/>
    <property type="match status" value="1"/>
</dbReference>
<feature type="active site" description="Charge relay system" evidence="5">
    <location>
        <position position="238"/>
    </location>
</feature>
<reference evidence="8" key="1">
    <citation type="submission" date="2018-12" db="EMBL/GenBank/DDBJ databases">
        <authorList>
            <consortium name="Pathogen Informatics"/>
        </authorList>
    </citation>
    <scope>NUCLEOTIDE SEQUENCE [LARGE SCALE GENOMIC DNA]</scope>
    <source>
        <strain evidence="8">NCTC10643</strain>
    </source>
</reference>
<keyword evidence="1 5" id="KW-0645">Protease</keyword>
<evidence type="ECO:0000256" key="2">
    <source>
        <dbReference type="ARBA" id="ARBA00022729"/>
    </source>
</evidence>
<evidence type="ECO:0000256" key="3">
    <source>
        <dbReference type="ARBA" id="ARBA00022801"/>
    </source>
</evidence>
<dbReference type="GO" id="GO:0004252">
    <property type="term" value="F:serine-type endopeptidase activity"/>
    <property type="evidence" value="ECO:0007669"/>
    <property type="project" value="UniProtKB-UniRule"/>
</dbReference>
<dbReference type="Pfam" id="PF03797">
    <property type="entry name" value="Autotransporter"/>
    <property type="match status" value="1"/>
</dbReference>
<feature type="domain" description="Autotransporter" evidence="7">
    <location>
        <begin position="826"/>
        <end position="1108"/>
    </location>
</feature>